<dbReference type="Pfam" id="PF08309">
    <property type="entry name" value="LVIVD"/>
    <property type="match status" value="2"/>
</dbReference>
<gene>
    <name evidence="1" type="ORF">S12H4_40277</name>
</gene>
<feature type="non-terminal residue" evidence="1">
    <location>
        <position position="262"/>
    </location>
</feature>
<dbReference type="InterPro" id="IPR013211">
    <property type="entry name" value="LVIVD"/>
</dbReference>
<comment type="caution">
    <text evidence="1">The sequence shown here is derived from an EMBL/GenBank/DDBJ whole genome shotgun (WGS) entry which is preliminary data.</text>
</comment>
<evidence type="ECO:0008006" key="2">
    <source>
        <dbReference type="Google" id="ProtNLM"/>
    </source>
</evidence>
<reference evidence="1" key="1">
    <citation type="journal article" date="2014" name="Front. Microbiol.">
        <title>High frequency of phylogenetically diverse reductive dehalogenase-homologous genes in deep subseafloor sedimentary metagenomes.</title>
        <authorList>
            <person name="Kawai M."/>
            <person name="Futagami T."/>
            <person name="Toyoda A."/>
            <person name="Takaki Y."/>
            <person name="Nishi S."/>
            <person name="Hori S."/>
            <person name="Arai W."/>
            <person name="Tsubouchi T."/>
            <person name="Morono Y."/>
            <person name="Uchiyama I."/>
            <person name="Ito T."/>
            <person name="Fujiyama A."/>
            <person name="Inagaki F."/>
            <person name="Takami H."/>
        </authorList>
    </citation>
    <scope>NUCLEOTIDE SEQUENCE</scope>
    <source>
        <strain evidence="1">Expedition CK06-06</strain>
    </source>
</reference>
<accession>X1TK82</accession>
<evidence type="ECO:0000313" key="1">
    <source>
        <dbReference type="EMBL" id="GAI91771.1"/>
    </source>
</evidence>
<dbReference type="InterPro" id="IPR011047">
    <property type="entry name" value="Quinoprotein_ADH-like_sf"/>
</dbReference>
<dbReference type="SUPFAM" id="SSF50998">
    <property type="entry name" value="Quinoprotein alcohol dehydrogenase-like"/>
    <property type="match status" value="1"/>
</dbReference>
<organism evidence="1">
    <name type="scientific">marine sediment metagenome</name>
    <dbReference type="NCBI Taxonomy" id="412755"/>
    <lineage>
        <taxon>unclassified sequences</taxon>
        <taxon>metagenomes</taxon>
        <taxon>ecological metagenomes</taxon>
    </lineage>
</organism>
<protein>
    <recommendedName>
        <fullName evidence="2">LVIVD repeat-containing protein</fullName>
    </recommendedName>
</protein>
<name>X1TK82_9ZZZZ</name>
<proteinExistence type="predicted"/>
<dbReference type="AlphaFoldDB" id="X1TK82"/>
<feature type="non-terminal residue" evidence="1">
    <location>
        <position position="1"/>
    </location>
</feature>
<sequence>EEAFLSPINAFGDTTQYVAAISDDLLCGVSQSRLKIFSKDNVENVISSYWTPYRLPRVFEYYKGYIYLVQPYGGIQIFDVREPEKITLVNNIGIRVATFAEIEVREDKLFMVDERTKELVVLSLADPEDPQEISRYPLDGSMFENSISCIEVADDTVYVLGAKGLTVLDVHDLKSPKLLELFGIDTKNRLRGLVVKDSYAYTYATDELIVLDISNPQAIEQKSAIRADWCYHAVLRGNYFMGFGGNGVFIYDLSDPSKPKLV</sequence>
<dbReference type="EMBL" id="BARW01024429">
    <property type="protein sequence ID" value="GAI91771.1"/>
    <property type="molecule type" value="Genomic_DNA"/>
</dbReference>